<sequence length="188" mass="20798">MTVCRYREMRAAVKRTRYRGVPGKLEISGTGIVHDLQAPGRPHELTALRVRGRLERVLPEEVAAHTGTPDVEHEPEGLLRHPDIMVIALEDMEGEGSSDPRTVVAAIEIVSRSNPDNDWVGKTWDHPSLGIPVYAVFDPRTGSGAVFTDIHPTPEGPRYATRKDFLYGEEVTIAGWTIPTADLPRYAP</sequence>
<reference evidence="2" key="1">
    <citation type="submission" date="2022-08" db="EMBL/GenBank/DDBJ databases">
        <authorList>
            <person name="Somphong A."/>
            <person name="Phongsopitanun W."/>
        </authorList>
    </citation>
    <scope>NUCLEOTIDE SEQUENCE</scope>
    <source>
        <strain evidence="2">LP05-1</strain>
    </source>
</reference>
<keyword evidence="3" id="KW-1185">Reference proteome</keyword>
<feature type="domain" description="Putative restriction endonuclease" evidence="1">
    <location>
        <begin position="30"/>
        <end position="179"/>
    </location>
</feature>
<dbReference type="RefSeq" id="WP_258790434.1">
    <property type="nucleotide sequence ID" value="NZ_JANUGQ010000030.1"/>
</dbReference>
<dbReference type="SUPFAM" id="SSF52980">
    <property type="entry name" value="Restriction endonuclease-like"/>
    <property type="match status" value="1"/>
</dbReference>
<comment type="caution">
    <text evidence="2">The sequence shown here is derived from an EMBL/GenBank/DDBJ whole genome shotgun (WGS) entry which is preliminary data.</text>
</comment>
<dbReference type="CDD" id="cd06260">
    <property type="entry name" value="DUF820-like"/>
    <property type="match status" value="1"/>
</dbReference>
<accession>A0ABT2CNU6</accession>
<keyword evidence="2" id="KW-0378">Hydrolase</keyword>
<organism evidence="2 3">
    <name type="scientific">Streptomyces pyxinae</name>
    <dbReference type="NCBI Taxonomy" id="2970734"/>
    <lineage>
        <taxon>Bacteria</taxon>
        <taxon>Bacillati</taxon>
        <taxon>Actinomycetota</taxon>
        <taxon>Actinomycetes</taxon>
        <taxon>Kitasatosporales</taxon>
        <taxon>Streptomycetaceae</taxon>
        <taxon>Streptomyces</taxon>
    </lineage>
</organism>
<gene>
    <name evidence="2" type="ORF">NX801_26430</name>
</gene>
<proteinExistence type="predicted"/>
<evidence type="ECO:0000313" key="3">
    <source>
        <dbReference type="Proteomes" id="UP001431313"/>
    </source>
</evidence>
<name>A0ABT2CNU6_9ACTN</name>
<keyword evidence="2" id="KW-0540">Nuclease</keyword>
<dbReference type="InterPro" id="IPR008538">
    <property type="entry name" value="Uma2"/>
</dbReference>
<dbReference type="InterPro" id="IPR012296">
    <property type="entry name" value="Nuclease_put_TT1808"/>
</dbReference>
<protein>
    <submittedName>
        <fullName evidence="2">Uma2 family endonuclease</fullName>
    </submittedName>
</protein>
<dbReference type="Gene3D" id="3.90.1570.10">
    <property type="entry name" value="tt1808, chain A"/>
    <property type="match status" value="1"/>
</dbReference>
<keyword evidence="2" id="KW-0255">Endonuclease</keyword>
<dbReference type="Proteomes" id="UP001431313">
    <property type="component" value="Unassembled WGS sequence"/>
</dbReference>
<evidence type="ECO:0000259" key="1">
    <source>
        <dbReference type="Pfam" id="PF05685"/>
    </source>
</evidence>
<dbReference type="EMBL" id="JANUGQ010000030">
    <property type="protein sequence ID" value="MCS0639117.1"/>
    <property type="molecule type" value="Genomic_DNA"/>
</dbReference>
<dbReference type="GO" id="GO:0004519">
    <property type="term" value="F:endonuclease activity"/>
    <property type="evidence" value="ECO:0007669"/>
    <property type="project" value="UniProtKB-KW"/>
</dbReference>
<evidence type="ECO:0000313" key="2">
    <source>
        <dbReference type="EMBL" id="MCS0639117.1"/>
    </source>
</evidence>
<dbReference type="InterPro" id="IPR011335">
    <property type="entry name" value="Restrct_endonuc-II-like"/>
</dbReference>
<dbReference type="Pfam" id="PF05685">
    <property type="entry name" value="Uma2"/>
    <property type="match status" value="1"/>
</dbReference>